<dbReference type="AlphaFoldDB" id="A0A9P8LA27"/>
<gene>
    <name evidence="1" type="ORF">GP486_005019</name>
</gene>
<keyword evidence="2" id="KW-1185">Reference proteome</keyword>
<protein>
    <submittedName>
        <fullName evidence="1">Uncharacterized protein</fullName>
    </submittedName>
</protein>
<dbReference type="EMBL" id="JAGHQM010000882">
    <property type="protein sequence ID" value="KAH0557192.1"/>
    <property type="molecule type" value="Genomic_DNA"/>
</dbReference>
<reference evidence="1" key="1">
    <citation type="submission" date="2021-03" db="EMBL/GenBank/DDBJ databases">
        <title>Comparative genomics and phylogenomic investigation of the class Geoglossomycetes provide insights into ecological specialization and systematics.</title>
        <authorList>
            <person name="Melie T."/>
            <person name="Pirro S."/>
            <person name="Miller A.N."/>
            <person name="Quandt A."/>
        </authorList>
    </citation>
    <scope>NUCLEOTIDE SEQUENCE</scope>
    <source>
        <strain evidence="1">CAQ_001_2017</strain>
    </source>
</reference>
<organism evidence="1 2">
    <name type="scientific">Trichoglossum hirsutum</name>
    <dbReference type="NCBI Taxonomy" id="265104"/>
    <lineage>
        <taxon>Eukaryota</taxon>
        <taxon>Fungi</taxon>
        <taxon>Dikarya</taxon>
        <taxon>Ascomycota</taxon>
        <taxon>Pezizomycotina</taxon>
        <taxon>Geoglossomycetes</taxon>
        <taxon>Geoglossales</taxon>
        <taxon>Geoglossaceae</taxon>
        <taxon>Trichoglossum</taxon>
    </lineage>
</organism>
<accession>A0A9P8LA27</accession>
<comment type="caution">
    <text evidence="1">The sequence shown here is derived from an EMBL/GenBank/DDBJ whole genome shotgun (WGS) entry which is preliminary data.</text>
</comment>
<dbReference type="Proteomes" id="UP000750711">
    <property type="component" value="Unassembled WGS sequence"/>
</dbReference>
<sequence>MSPSILLSQFFLPPSAVSLGRFITSLDNPHQDFHDPLCSSSPEVIERVQVQYDSIRLSVKNQNMASQLTTLLSSSFSKRLKASIRISADQAKTYYLNNAGQWFRDAVRSKETQRWIERTIDEGEDIYMVVAYHTLLDARIIEQLGAQSAAGGSLAIPVSTVSTSLTASGVVVSSVADPGVGGTRRRTEDEQRHFMAPGEQTYAVQYRKVRWSWFASNKVDKVMLAKKAWWERYDRPRYLESEAEDMIEVDLEDETALEGDRNENAIEFEEVFVSDAQ</sequence>
<proteinExistence type="predicted"/>
<evidence type="ECO:0000313" key="1">
    <source>
        <dbReference type="EMBL" id="KAH0557192.1"/>
    </source>
</evidence>
<name>A0A9P8LA27_9PEZI</name>
<evidence type="ECO:0000313" key="2">
    <source>
        <dbReference type="Proteomes" id="UP000750711"/>
    </source>
</evidence>